<evidence type="ECO:0000313" key="3">
    <source>
        <dbReference type="EMBL" id="AOV60512.1"/>
    </source>
</evidence>
<dbReference type="PANTHER" id="PTHR47062:SF1">
    <property type="entry name" value="SMALL HEAT SHOCK PROTEIN IBPA"/>
    <property type="match status" value="1"/>
</dbReference>
<keyword evidence="5" id="KW-1185">Reference proteome</keyword>
<dbReference type="EMBL" id="KU686205">
    <property type="protein sequence ID" value="AOV60512.1"/>
    <property type="molecule type" value="Genomic_DNA"/>
</dbReference>
<gene>
    <name evidence="4" type="ORF">N161109_138</name>
    <name evidence="2" type="ORF">S050808_137</name>
    <name evidence="3" type="ORF">S820908_137</name>
</gene>
<dbReference type="Proteomes" id="UP000240393">
    <property type="component" value="Segment"/>
</dbReference>
<evidence type="ECO:0000259" key="1">
    <source>
        <dbReference type="PROSITE" id="PS01031"/>
    </source>
</evidence>
<protein>
    <submittedName>
        <fullName evidence="4">Heat shock protein</fullName>
    </submittedName>
</protein>
<dbReference type="Pfam" id="PF00011">
    <property type="entry name" value="HSP20"/>
    <property type="match status" value="1"/>
</dbReference>
<proteinExistence type="predicted"/>
<accession>A0A1D8KPX5</accession>
<dbReference type="PROSITE" id="PS01031">
    <property type="entry name" value="SHSP"/>
    <property type="match status" value="1"/>
</dbReference>
<keyword evidence="4" id="KW-0346">Stress response</keyword>
<dbReference type="KEGG" id="vg:30307722"/>
<dbReference type="GeneID" id="30307722"/>
<dbReference type="EMBL" id="KU686206">
    <property type="protein sequence ID" value="AOV60741.1"/>
    <property type="molecule type" value="Genomic_DNA"/>
</dbReference>
<dbReference type="PANTHER" id="PTHR47062">
    <property type="match status" value="1"/>
</dbReference>
<reference evidence="5 6" key="1">
    <citation type="journal article" date="2016" name="Virology">
        <title>The genomic content and context of auxiliary metabolic genes in marine cyanomyoviruses.</title>
        <authorList>
            <person name="Crummett L.T."/>
            <person name="Puxty R.J."/>
            <person name="Weihe C."/>
            <person name="Marston M.F."/>
            <person name="Martiny J.B."/>
        </authorList>
    </citation>
    <scope>NUCLEOTIDE SEQUENCE [LARGE SCALE GENOMIC DNA]</scope>
    <source>
        <strain evidence="2">0808SB05</strain>
        <strain evidence="3">0908SB82</strain>
        <strain evidence="4">1109NB16</strain>
    </source>
</reference>
<dbReference type="Proteomes" id="UP000202784">
    <property type="component" value="Segment"/>
</dbReference>
<name>A0A1D8KPX5_9CAUD</name>
<dbReference type="EMBL" id="KU686204">
    <property type="protein sequence ID" value="AOV60284.1"/>
    <property type="molecule type" value="Genomic_DNA"/>
</dbReference>
<dbReference type="RefSeq" id="YP_009322573.1">
    <property type="nucleotide sequence ID" value="NC_031922.1"/>
</dbReference>
<dbReference type="InterPro" id="IPR002068">
    <property type="entry name" value="A-crystallin/Hsp20_dom"/>
</dbReference>
<evidence type="ECO:0000313" key="4">
    <source>
        <dbReference type="EMBL" id="AOV60741.1"/>
    </source>
</evidence>
<dbReference type="OrthoDB" id="15726at10239"/>
<dbReference type="Proteomes" id="UP000241903">
    <property type="component" value="Segment"/>
</dbReference>
<dbReference type="InterPro" id="IPR008978">
    <property type="entry name" value="HSP20-like_chaperone"/>
</dbReference>
<organism evidence="4 5">
    <name type="scientific">Synechococcus phage S-CAM9</name>
    <dbReference type="NCBI Taxonomy" id="1883369"/>
    <lineage>
        <taxon>Viruses</taxon>
        <taxon>Duplodnaviria</taxon>
        <taxon>Heunggongvirae</taxon>
        <taxon>Uroviricota</taxon>
        <taxon>Caudoviricetes</taxon>
        <taxon>Pantevenvirales</taxon>
        <taxon>Kyanoviridae</taxon>
        <taxon>Kanaloavirus</taxon>
        <taxon>Kanaloavirus scam9</taxon>
    </lineage>
</organism>
<evidence type="ECO:0000313" key="5">
    <source>
        <dbReference type="Proteomes" id="UP000202784"/>
    </source>
</evidence>
<dbReference type="Gene3D" id="2.60.40.790">
    <property type="match status" value="1"/>
</dbReference>
<dbReference type="SUPFAM" id="SSF49764">
    <property type="entry name" value="HSP20-like chaperones"/>
    <property type="match status" value="1"/>
</dbReference>
<feature type="domain" description="SHSP" evidence="1">
    <location>
        <begin position="37"/>
        <end position="144"/>
    </location>
</feature>
<evidence type="ECO:0000313" key="2">
    <source>
        <dbReference type="EMBL" id="AOV60284.1"/>
    </source>
</evidence>
<sequence>MTGLQRWRAADLPALVDRINKYSIGLDDYFDRLAELNGTQNSYPPYNLVQVSNVEYRLELALAGFKKEDVKVYTEHGRLFVDGKKDGDEHPPEYLHRGLAQRSFSRAWNLSDQTEIRSVTFEDGLLSVTLGKVVPDHHQRKDYL</sequence>
<evidence type="ECO:0000313" key="6">
    <source>
        <dbReference type="Proteomes" id="UP000240393"/>
    </source>
</evidence>